<dbReference type="KEGG" id="caby:Cabys_599"/>
<dbReference type="RefSeq" id="WP_006928598.1">
    <property type="nucleotide sequence ID" value="NZ_CM001402.1"/>
</dbReference>
<dbReference type="HOGENOM" id="CLU_1048434_0_0_0"/>
<proteinExistence type="predicted"/>
<organism evidence="2 3">
    <name type="scientific">Caldithrix abyssi DSM 13497</name>
    <dbReference type="NCBI Taxonomy" id="880073"/>
    <lineage>
        <taxon>Bacteria</taxon>
        <taxon>Pseudomonadati</taxon>
        <taxon>Calditrichota</taxon>
        <taxon>Calditrichia</taxon>
        <taxon>Calditrichales</taxon>
        <taxon>Calditrichaceae</taxon>
        <taxon>Caldithrix</taxon>
    </lineage>
</organism>
<dbReference type="InterPro" id="IPR029063">
    <property type="entry name" value="SAM-dependent_MTases_sf"/>
</dbReference>
<keyword evidence="3" id="KW-1185">Reference proteome</keyword>
<protein>
    <submittedName>
        <fullName evidence="1">Methyltransferase domain-containing protein</fullName>
    </submittedName>
    <submittedName>
        <fullName evidence="2">Methyltransferase type 12</fullName>
    </submittedName>
</protein>
<dbReference type="CDD" id="cd02440">
    <property type="entry name" value="AdoMet_MTases"/>
    <property type="match status" value="1"/>
</dbReference>
<name>H1XTJ0_CALAY</name>
<dbReference type="Gene3D" id="3.40.50.150">
    <property type="entry name" value="Vaccinia Virus protein VP39"/>
    <property type="match status" value="1"/>
</dbReference>
<dbReference type="PANTHER" id="PTHR43861">
    <property type="entry name" value="TRANS-ACONITATE 2-METHYLTRANSFERASE-RELATED"/>
    <property type="match status" value="1"/>
</dbReference>
<dbReference type="EMBL" id="CP018099">
    <property type="protein sequence ID" value="APF17350.1"/>
    <property type="molecule type" value="Genomic_DNA"/>
</dbReference>
<dbReference type="OrthoDB" id="323463at2"/>
<dbReference type="STRING" id="880073.Cabys_599"/>
<dbReference type="GO" id="GO:0008168">
    <property type="term" value="F:methyltransferase activity"/>
    <property type="evidence" value="ECO:0007669"/>
    <property type="project" value="UniProtKB-KW"/>
</dbReference>
<dbReference type="GO" id="GO:0032259">
    <property type="term" value="P:methylation"/>
    <property type="evidence" value="ECO:0007669"/>
    <property type="project" value="UniProtKB-KW"/>
</dbReference>
<evidence type="ECO:0000313" key="2">
    <source>
        <dbReference type="EMBL" id="EHO41465.1"/>
    </source>
</evidence>
<dbReference type="SUPFAM" id="SSF53335">
    <property type="entry name" value="S-adenosyl-L-methionine-dependent methyltransferases"/>
    <property type="match status" value="1"/>
</dbReference>
<reference evidence="2 3" key="1">
    <citation type="submission" date="2011-09" db="EMBL/GenBank/DDBJ databases">
        <title>The permanent draft genome of Caldithrix abyssi DSM 13497.</title>
        <authorList>
            <consortium name="US DOE Joint Genome Institute (JGI-PGF)"/>
            <person name="Lucas S."/>
            <person name="Han J."/>
            <person name="Lapidus A."/>
            <person name="Bruce D."/>
            <person name="Goodwin L."/>
            <person name="Pitluck S."/>
            <person name="Peters L."/>
            <person name="Kyrpides N."/>
            <person name="Mavromatis K."/>
            <person name="Ivanova N."/>
            <person name="Mikhailova N."/>
            <person name="Chertkov O."/>
            <person name="Detter J.C."/>
            <person name="Tapia R."/>
            <person name="Han C."/>
            <person name="Land M."/>
            <person name="Hauser L."/>
            <person name="Markowitz V."/>
            <person name="Cheng J.-F."/>
            <person name="Hugenholtz P."/>
            <person name="Woyke T."/>
            <person name="Wu D."/>
            <person name="Spring S."/>
            <person name="Brambilla E."/>
            <person name="Klenk H.-P."/>
            <person name="Eisen J.A."/>
        </authorList>
    </citation>
    <scope>NUCLEOTIDE SEQUENCE [LARGE SCALE GENOMIC DNA]</scope>
    <source>
        <strain evidence="2 3">DSM 13497</strain>
    </source>
</reference>
<evidence type="ECO:0000313" key="3">
    <source>
        <dbReference type="Proteomes" id="UP000004671"/>
    </source>
</evidence>
<keyword evidence="2" id="KW-0808">Transferase</keyword>
<dbReference type="eggNOG" id="COG2227">
    <property type="taxonomic scope" value="Bacteria"/>
</dbReference>
<dbReference type="EMBL" id="CM001402">
    <property type="protein sequence ID" value="EHO41465.1"/>
    <property type="molecule type" value="Genomic_DNA"/>
</dbReference>
<evidence type="ECO:0000313" key="1">
    <source>
        <dbReference type="EMBL" id="APF17350.1"/>
    </source>
</evidence>
<gene>
    <name evidence="1" type="ORF">Cabys_599</name>
    <name evidence="2" type="ORF">Calab_1850</name>
</gene>
<accession>H1XTJ0</accession>
<dbReference type="Proteomes" id="UP000004671">
    <property type="component" value="Chromosome"/>
</dbReference>
<dbReference type="PaxDb" id="880073-Calab_1850"/>
<reference evidence="1 4" key="2">
    <citation type="submission" date="2016-11" db="EMBL/GenBank/DDBJ databases">
        <title>Genomic analysis of Caldithrix abyssi and proposal of a novel bacterial phylum Caldithrichaeota.</title>
        <authorList>
            <person name="Kublanov I."/>
            <person name="Sigalova O."/>
            <person name="Gavrilov S."/>
            <person name="Lebedinsky A."/>
            <person name="Ivanova N."/>
            <person name="Daum C."/>
            <person name="Reddy T."/>
            <person name="Klenk H.P."/>
            <person name="Goker M."/>
            <person name="Reva O."/>
            <person name="Miroshnichenko M."/>
            <person name="Kyprides N."/>
            <person name="Woyke T."/>
            <person name="Gelfand M."/>
        </authorList>
    </citation>
    <scope>NUCLEOTIDE SEQUENCE [LARGE SCALE GENOMIC DNA]</scope>
    <source>
        <strain evidence="1 4">LF13</strain>
    </source>
</reference>
<sequence>MPYNFHDDRKKYFQMQTEVTEHFIIPFIEQARALPEGGRVLEIGCGEAGVLKAFIKRGWRAVGVDLAPEKLALARQLMHDEIKDGRLELINENIYEERFKQKFKKQFDLIILKDVIEHIPDQPRLLSYLHTFLREQGVIFFAFPPWYMPFGGHQQMCASFLKKMPYFHLLPMPLYRLVLKMAGESSNKIEALAANKRTGITIERFERILKKSGYAILTKRFYLFNPIYRYKFGLTPKEQYALIARLPYIRDFLTTGVYYLVTRSKD</sequence>
<dbReference type="AlphaFoldDB" id="H1XTJ0"/>
<dbReference type="Pfam" id="PF13489">
    <property type="entry name" value="Methyltransf_23"/>
    <property type="match status" value="1"/>
</dbReference>
<dbReference type="Proteomes" id="UP000183868">
    <property type="component" value="Chromosome"/>
</dbReference>
<evidence type="ECO:0000313" key="4">
    <source>
        <dbReference type="Proteomes" id="UP000183868"/>
    </source>
</evidence>
<keyword evidence="2" id="KW-0489">Methyltransferase</keyword>